<dbReference type="SUPFAM" id="SSF55874">
    <property type="entry name" value="ATPase domain of HSP90 chaperone/DNA topoisomerase II/histidine kinase"/>
    <property type="match status" value="1"/>
</dbReference>
<dbReference type="Gene3D" id="3.40.50.2300">
    <property type="match status" value="2"/>
</dbReference>
<accession>A0A1W1CDA6</accession>
<dbReference type="GO" id="GO:0005524">
    <property type="term" value="F:ATP binding"/>
    <property type="evidence" value="ECO:0007669"/>
    <property type="project" value="UniProtKB-KW"/>
</dbReference>
<evidence type="ECO:0000256" key="1">
    <source>
        <dbReference type="ARBA" id="ARBA00000085"/>
    </source>
</evidence>
<protein>
    <recommendedName>
        <fullName evidence="2">histidine kinase</fullName>
        <ecNumber evidence="2">2.7.13.3</ecNumber>
    </recommendedName>
</protein>
<keyword evidence="7" id="KW-0067">ATP-binding</keyword>
<evidence type="ECO:0000256" key="3">
    <source>
        <dbReference type="ARBA" id="ARBA00022553"/>
    </source>
</evidence>
<feature type="transmembrane region" description="Helical" evidence="9">
    <location>
        <begin position="7"/>
        <end position="30"/>
    </location>
</feature>
<dbReference type="SUPFAM" id="SSF47384">
    <property type="entry name" value="Homodimeric domain of signal transducing histidine kinase"/>
    <property type="match status" value="1"/>
</dbReference>
<sequence>MWQERRLEVIILLIFTLLVVTSLVIIYTSYTNYALIEHISDSKALMYKVLMFISSFILFISLLLIFLKRDYLFIKRNDSTKGLKNLLEEIKYSSNSVKINQFKKMLKEKNHSEIYALISNIINELQQSKKMADEANKTKSLFLSNVSHEIRTPINGIVGFTKILSSTKLDSEQREFLTTIRKSSEDLLAIVENILDVSKIENGSIEVENSYFNILDEIENLSDIYALDASKKGVDFSFWIDPSLSCVLVESDSEKIKQVLMNLISNAIKFTKPNGVVDVSIKKIEQKEKSLLVEFLVSDTGIGISEEQQTKVFYAFTQADNSNTRAYGGIGLGLTISNAWAQMLGGQLQLESIEGEGSTLSFVLELNQKDILIEDKIEPLNIAVYTPLDAQKKISNRHLKGYLSALKTDSIYYFKNFVECKDGMSNSIDILYLHYNKINKEELQRIVAQYSSSSQIVLLTKLDNRFKILDIAPIFSQIIYEPVTFSKVKKSLEISSRNRKIISKESSEKLFNLKALVVEDNKVNQRLIVHTLKSIGIESDIADEGAIAVEMFKKKRYDIVFMDIQMPVMNGVIATKEILKYEQLEKLDHTPIIAVTTNNLKGDRERYIDVGMDEYIPKPISPQKFINVIKQFYGTESMHKPKHSQSKNRTILLYKENPTEAKIMARMLYELGYSVDLAKNRIECSEMLSENSYHALLLDRSNNDSLDSMLMDRIYENKVETLLFTDENRKELSTSDLNSYIHLINKSSDFINIQEKLEKIM</sequence>
<keyword evidence="5" id="KW-0547">Nucleotide-binding</keyword>
<evidence type="ECO:0000256" key="9">
    <source>
        <dbReference type="SAM" id="Phobius"/>
    </source>
</evidence>
<dbReference type="EMBL" id="FPHN01000156">
    <property type="protein sequence ID" value="SFV63769.1"/>
    <property type="molecule type" value="Genomic_DNA"/>
</dbReference>
<dbReference type="InterPro" id="IPR001789">
    <property type="entry name" value="Sig_transdc_resp-reg_receiver"/>
</dbReference>
<feature type="domain" description="Histidine kinase" evidence="10">
    <location>
        <begin position="145"/>
        <end position="368"/>
    </location>
</feature>
<dbReference type="InterPro" id="IPR036890">
    <property type="entry name" value="HATPase_C_sf"/>
</dbReference>
<evidence type="ECO:0000259" key="10">
    <source>
        <dbReference type="PROSITE" id="PS50109"/>
    </source>
</evidence>
<evidence type="ECO:0000256" key="7">
    <source>
        <dbReference type="ARBA" id="ARBA00022840"/>
    </source>
</evidence>
<dbReference type="InterPro" id="IPR005467">
    <property type="entry name" value="His_kinase_dom"/>
</dbReference>
<dbReference type="SMART" id="SM00388">
    <property type="entry name" value="HisKA"/>
    <property type="match status" value="1"/>
</dbReference>
<dbReference type="Gene3D" id="1.10.287.130">
    <property type="match status" value="1"/>
</dbReference>
<dbReference type="SUPFAM" id="SSF52172">
    <property type="entry name" value="CheY-like"/>
    <property type="match status" value="2"/>
</dbReference>
<evidence type="ECO:0000313" key="12">
    <source>
        <dbReference type="EMBL" id="SFV63769.1"/>
    </source>
</evidence>
<comment type="catalytic activity">
    <reaction evidence="1">
        <text>ATP + protein L-histidine = ADP + protein N-phospho-L-histidine.</text>
        <dbReference type="EC" id="2.7.13.3"/>
    </reaction>
</comment>
<feature type="transmembrane region" description="Helical" evidence="9">
    <location>
        <begin position="45"/>
        <end position="67"/>
    </location>
</feature>
<keyword evidence="9" id="KW-1133">Transmembrane helix</keyword>
<dbReference type="Pfam" id="PF00512">
    <property type="entry name" value="HisKA"/>
    <property type="match status" value="1"/>
</dbReference>
<dbReference type="PROSITE" id="PS50109">
    <property type="entry name" value="HIS_KIN"/>
    <property type="match status" value="1"/>
</dbReference>
<organism evidence="12">
    <name type="scientific">hydrothermal vent metagenome</name>
    <dbReference type="NCBI Taxonomy" id="652676"/>
    <lineage>
        <taxon>unclassified sequences</taxon>
        <taxon>metagenomes</taxon>
        <taxon>ecological metagenomes</taxon>
    </lineage>
</organism>
<dbReference type="SMART" id="SM00387">
    <property type="entry name" value="HATPase_c"/>
    <property type="match status" value="1"/>
</dbReference>
<evidence type="ECO:0000256" key="2">
    <source>
        <dbReference type="ARBA" id="ARBA00012438"/>
    </source>
</evidence>
<dbReference type="PRINTS" id="PR00344">
    <property type="entry name" value="BCTRLSENSOR"/>
</dbReference>
<dbReference type="AlphaFoldDB" id="A0A1W1CDA6"/>
<evidence type="ECO:0000256" key="4">
    <source>
        <dbReference type="ARBA" id="ARBA00022679"/>
    </source>
</evidence>
<dbReference type="SMART" id="SM00448">
    <property type="entry name" value="REC"/>
    <property type="match status" value="1"/>
</dbReference>
<gene>
    <name evidence="12" type="ORF">MNB_SV-14-408</name>
</gene>
<dbReference type="InterPro" id="IPR036097">
    <property type="entry name" value="HisK_dim/P_sf"/>
</dbReference>
<dbReference type="CDD" id="cd00082">
    <property type="entry name" value="HisKA"/>
    <property type="match status" value="1"/>
</dbReference>
<keyword evidence="8" id="KW-0902">Two-component regulatory system</keyword>
<dbReference type="PROSITE" id="PS50110">
    <property type="entry name" value="RESPONSE_REGULATORY"/>
    <property type="match status" value="1"/>
</dbReference>
<dbReference type="CDD" id="cd16922">
    <property type="entry name" value="HATPase_EvgS-ArcB-TorS-like"/>
    <property type="match status" value="1"/>
</dbReference>
<dbReference type="EC" id="2.7.13.3" evidence="2"/>
<dbReference type="InterPro" id="IPR003661">
    <property type="entry name" value="HisK_dim/P_dom"/>
</dbReference>
<dbReference type="InterPro" id="IPR004358">
    <property type="entry name" value="Sig_transdc_His_kin-like_C"/>
</dbReference>
<dbReference type="InterPro" id="IPR011006">
    <property type="entry name" value="CheY-like_superfamily"/>
</dbReference>
<name>A0A1W1CDA6_9ZZZZ</name>
<evidence type="ECO:0000256" key="6">
    <source>
        <dbReference type="ARBA" id="ARBA00022777"/>
    </source>
</evidence>
<feature type="domain" description="Response regulatory" evidence="11">
    <location>
        <begin position="514"/>
        <end position="633"/>
    </location>
</feature>
<keyword evidence="3" id="KW-0597">Phosphoprotein</keyword>
<keyword evidence="4" id="KW-0808">Transferase</keyword>
<proteinExistence type="predicted"/>
<dbReference type="Gene3D" id="3.30.565.10">
    <property type="entry name" value="Histidine kinase-like ATPase, C-terminal domain"/>
    <property type="match status" value="1"/>
</dbReference>
<dbReference type="CDD" id="cd17546">
    <property type="entry name" value="REC_hyHK_CKI1_RcsC-like"/>
    <property type="match status" value="1"/>
</dbReference>
<evidence type="ECO:0000259" key="11">
    <source>
        <dbReference type="PROSITE" id="PS50110"/>
    </source>
</evidence>
<keyword evidence="6" id="KW-0418">Kinase</keyword>
<evidence type="ECO:0000256" key="5">
    <source>
        <dbReference type="ARBA" id="ARBA00022741"/>
    </source>
</evidence>
<keyword evidence="9" id="KW-0472">Membrane</keyword>
<evidence type="ECO:0000256" key="8">
    <source>
        <dbReference type="ARBA" id="ARBA00023012"/>
    </source>
</evidence>
<dbReference type="Pfam" id="PF02518">
    <property type="entry name" value="HATPase_c"/>
    <property type="match status" value="1"/>
</dbReference>
<keyword evidence="9" id="KW-0812">Transmembrane</keyword>
<reference evidence="12" key="1">
    <citation type="submission" date="2016-10" db="EMBL/GenBank/DDBJ databases">
        <authorList>
            <person name="de Groot N.N."/>
        </authorList>
    </citation>
    <scope>NUCLEOTIDE SEQUENCE</scope>
</reference>
<dbReference type="GO" id="GO:0000155">
    <property type="term" value="F:phosphorelay sensor kinase activity"/>
    <property type="evidence" value="ECO:0007669"/>
    <property type="project" value="InterPro"/>
</dbReference>
<dbReference type="Pfam" id="PF00072">
    <property type="entry name" value="Response_reg"/>
    <property type="match status" value="1"/>
</dbReference>
<dbReference type="FunFam" id="3.30.565.10:FF:000010">
    <property type="entry name" value="Sensor histidine kinase RcsC"/>
    <property type="match status" value="1"/>
</dbReference>
<dbReference type="PANTHER" id="PTHR45339">
    <property type="entry name" value="HYBRID SIGNAL TRANSDUCTION HISTIDINE KINASE J"/>
    <property type="match status" value="1"/>
</dbReference>
<dbReference type="PANTHER" id="PTHR45339:SF5">
    <property type="entry name" value="HISTIDINE KINASE"/>
    <property type="match status" value="1"/>
</dbReference>
<dbReference type="InterPro" id="IPR003594">
    <property type="entry name" value="HATPase_dom"/>
</dbReference>
<dbReference type="FunFam" id="1.10.287.130:FF:000002">
    <property type="entry name" value="Two-component osmosensing histidine kinase"/>
    <property type="match status" value="1"/>
</dbReference>